<name>A0A4R6TPP6_9BACI</name>
<keyword evidence="2" id="KW-1185">Reference proteome</keyword>
<gene>
    <name evidence="1" type="ORF">EV213_1265</name>
</gene>
<dbReference type="InterPro" id="IPR025930">
    <property type="entry name" value="NETI"/>
</dbReference>
<comment type="caution">
    <text evidence="1">The sequence shown here is derived from an EMBL/GenBank/DDBJ whole genome shotgun (WGS) entry which is preliminary data.</text>
</comment>
<accession>A0A4R6TPP6</accession>
<dbReference type="EMBL" id="SNYJ01000026">
    <property type="protein sequence ID" value="TDQ34141.1"/>
    <property type="molecule type" value="Genomic_DNA"/>
</dbReference>
<dbReference type="AlphaFoldDB" id="A0A4R6TPP6"/>
<evidence type="ECO:0000313" key="2">
    <source>
        <dbReference type="Proteomes" id="UP000295632"/>
    </source>
</evidence>
<protein>
    <submittedName>
        <fullName evidence="1">NETI protein</fullName>
    </submittedName>
</protein>
<sequence>MKPNKKRFEVMENESLADCLDRMKKEGYQVVKRFEKPVFQEVKSGGNTTIQPIGRQVFFEGRRIDS</sequence>
<proteinExistence type="predicted"/>
<evidence type="ECO:0000313" key="1">
    <source>
        <dbReference type="EMBL" id="TDQ34141.1"/>
    </source>
</evidence>
<organism evidence="1 2">
    <name type="scientific">Aureibacillus halotolerans</name>
    <dbReference type="NCBI Taxonomy" id="1508390"/>
    <lineage>
        <taxon>Bacteria</taxon>
        <taxon>Bacillati</taxon>
        <taxon>Bacillota</taxon>
        <taxon>Bacilli</taxon>
        <taxon>Bacillales</taxon>
        <taxon>Bacillaceae</taxon>
        <taxon>Aureibacillus</taxon>
    </lineage>
</organism>
<dbReference type="Proteomes" id="UP000295632">
    <property type="component" value="Unassembled WGS sequence"/>
</dbReference>
<dbReference type="Pfam" id="PF14044">
    <property type="entry name" value="NETI"/>
    <property type="match status" value="1"/>
</dbReference>
<reference evidence="1 2" key="1">
    <citation type="submission" date="2019-03" db="EMBL/GenBank/DDBJ databases">
        <title>Genomic Encyclopedia of Type Strains, Phase IV (KMG-IV): sequencing the most valuable type-strain genomes for metagenomic binning, comparative biology and taxonomic classification.</title>
        <authorList>
            <person name="Goeker M."/>
        </authorList>
    </citation>
    <scope>NUCLEOTIDE SEQUENCE [LARGE SCALE GENOMIC DNA]</scope>
    <source>
        <strain evidence="1 2">DSM 28697</strain>
    </source>
</reference>